<accession>A0ABP5FKV7</accession>
<evidence type="ECO:0000313" key="2">
    <source>
        <dbReference type="Proteomes" id="UP001501285"/>
    </source>
</evidence>
<dbReference type="Proteomes" id="UP001501285">
    <property type="component" value="Unassembled WGS sequence"/>
</dbReference>
<organism evidence="1 2">
    <name type="scientific">Terrabacter terrae</name>
    <dbReference type="NCBI Taxonomy" id="318434"/>
    <lineage>
        <taxon>Bacteria</taxon>
        <taxon>Bacillati</taxon>
        <taxon>Actinomycetota</taxon>
        <taxon>Actinomycetes</taxon>
        <taxon>Micrococcales</taxon>
        <taxon>Intrasporangiaceae</taxon>
        <taxon>Terrabacter</taxon>
    </lineage>
</organism>
<name>A0ABP5FKV7_9MICO</name>
<evidence type="ECO:0000313" key="1">
    <source>
        <dbReference type="EMBL" id="GAA2027253.1"/>
    </source>
</evidence>
<reference evidence="2" key="1">
    <citation type="journal article" date="2019" name="Int. J. Syst. Evol. Microbiol.">
        <title>The Global Catalogue of Microorganisms (GCM) 10K type strain sequencing project: providing services to taxonomists for standard genome sequencing and annotation.</title>
        <authorList>
            <consortium name="The Broad Institute Genomics Platform"/>
            <consortium name="The Broad Institute Genome Sequencing Center for Infectious Disease"/>
            <person name="Wu L."/>
            <person name="Ma J."/>
        </authorList>
    </citation>
    <scope>NUCLEOTIDE SEQUENCE [LARGE SCALE GENOMIC DNA]</scope>
    <source>
        <strain evidence="2">JCM 14283</strain>
    </source>
</reference>
<keyword evidence="2" id="KW-1185">Reference proteome</keyword>
<proteinExistence type="predicted"/>
<comment type="caution">
    <text evidence="1">The sequence shown here is derived from an EMBL/GenBank/DDBJ whole genome shotgun (WGS) entry which is preliminary data.</text>
</comment>
<gene>
    <name evidence="1" type="ORF">GCM10009740_16200</name>
</gene>
<sequence length="122" mass="13782">MNAFWECPDLGRTDRQSFRQRLASPNTLRLRPAVHARVLRRPLISAERIAERCACVAVVAQCRVRTWPSGSGLRSGTFVAANEDQLWGPWNLNPGEIHYEERTTMWKADSGASYQPATSPRT</sequence>
<dbReference type="EMBL" id="BAAANB010000006">
    <property type="protein sequence ID" value="GAA2027253.1"/>
    <property type="molecule type" value="Genomic_DNA"/>
</dbReference>
<protein>
    <submittedName>
        <fullName evidence="1">Uncharacterized protein</fullName>
    </submittedName>
</protein>